<proteinExistence type="predicted"/>
<protein>
    <submittedName>
        <fullName evidence="1">HIT-like protein</fullName>
    </submittedName>
</protein>
<sequence length="159" mass="17640">MATEQQTTKPGCVFCNVTAERGFNIVWEDDHYVAFTDRSPAATHHVLLVPKKHIDNIKSLHQTDVALAERMAEIGHTVLDQLNVPQDLRRMGFVIPPFNSVNHLHLHILGLPFTSTVKSIMYRVSSGTDGNDKGFSWFGEVNQVIGILKKGGSVNVFAC</sequence>
<keyword evidence="2" id="KW-1185">Reference proteome</keyword>
<dbReference type="EMBL" id="MU274905">
    <property type="protein sequence ID" value="KAI0091445.1"/>
    <property type="molecule type" value="Genomic_DNA"/>
</dbReference>
<evidence type="ECO:0000313" key="1">
    <source>
        <dbReference type="EMBL" id="KAI0091445.1"/>
    </source>
</evidence>
<organism evidence="1 2">
    <name type="scientific">Irpex rosettiformis</name>
    <dbReference type="NCBI Taxonomy" id="378272"/>
    <lineage>
        <taxon>Eukaryota</taxon>
        <taxon>Fungi</taxon>
        <taxon>Dikarya</taxon>
        <taxon>Basidiomycota</taxon>
        <taxon>Agaricomycotina</taxon>
        <taxon>Agaricomycetes</taxon>
        <taxon>Polyporales</taxon>
        <taxon>Irpicaceae</taxon>
        <taxon>Irpex</taxon>
    </lineage>
</organism>
<gene>
    <name evidence="1" type="ORF">BDY19DRAFT_626843</name>
</gene>
<dbReference type="Proteomes" id="UP001055072">
    <property type="component" value="Unassembled WGS sequence"/>
</dbReference>
<evidence type="ECO:0000313" key="2">
    <source>
        <dbReference type="Proteomes" id="UP001055072"/>
    </source>
</evidence>
<accession>A0ACB8UB15</accession>
<comment type="caution">
    <text evidence="1">The sequence shown here is derived from an EMBL/GenBank/DDBJ whole genome shotgun (WGS) entry which is preliminary data.</text>
</comment>
<reference evidence="1" key="1">
    <citation type="journal article" date="2021" name="Environ. Microbiol.">
        <title>Gene family expansions and transcriptome signatures uncover fungal adaptations to wood decay.</title>
        <authorList>
            <person name="Hage H."/>
            <person name="Miyauchi S."/>
            <person name="Viragh M."/>
            <person name="Drula E."/>
            <person name="Min B."/>
            <person name="Chaduli D."/>
            <person name="Navarro D."/>
            <person name="Favel A."/>
            <person name="Norest M."/>
            <person name="Lesage-Meessen L."/>
            <person name="Balint B."/>
            <person name="Merenyi Z."/>
            <person name="de Eugenio L."/>
            <person name="Morin E."/>
            <person name="Martinez A.T."/>
            <person name="Baldrian P."/>
            <person name="Stursova M."/>
            <person name="Martinez M.J."/>
            <person name="Novotny C."/>
            <person name="Magnuson J.K."/>
            <person name="Spatafora J.W."/>
            <person name="Maurice S."/>
            <person name="Pangilinan J."/>
            <person name="Andreopoulos W."/>
            <person name="LaButti K."/>
            <person name="Hundley H."/>
            <person name="Na H."/>
            <person name="Kuo A."/>
            <person name="Barry K."/>
            <person name="Lipzen A."/>
            <person name="Henrissat B."/>
            <person name="Riley R."/>
            <person name="Ahrendt S."/>
            <person name="Nagy L.G."/>
            <person name="Grigoriev I.V."/>
            <person name="Martin F."/>
            <person name="Rosso M.N."/>
        </authorList>
    </citation>
    <scope>NUCLEOTIDE SEQUENCE</scope>
    <source>
        <strain evidence="1">CBS 384.51</strain>
    </source>
</reference>
<name>A0ACB8UB15_9APHY</name>